<keyword evidence="3" id="KW-0067">ATP-binding</keyword>
<evidence type="ECO:0000313" key="5">
    <source>
        <dbReference type="EMBL" id="TCS75961.1"/>
    </source>
</evidence>
<evidence type="ECO:0000313" key="6">
    <source>
        <dbReference type="Proteomes" id="UP000295188"/>
    </source>
</evidence>
<organism evidence="5 6">
    <name type="scientific">Pectinatus cerevisiiphilus</name>
    <dbReference type="NCBI Taxonomy" id="86956"/>
    <lineage>
        <taxon>Bacteria</taxon>
        <taxon>Bacillati</taxon>
        <taxon>Bacillota</taxon>
        <taxon>Negativicutes</taxon>
        <taxon>Selenomonadales</taxon>
        <taxon>Selenomonadaceae</taxon>
        <taxon>Pectinatus</taxon>
    </lineage>
</organism>
<feature type="domain" description="AAA+ ATPase" evidence="4">
    <location>
        <begin position="121"/>
        <end position="253"/>
    </location>
</feature>
<comment type="caution">
    <text evidence="5">The sequence shown here is derived from an EMBL/GenBank/DDBJ whole genome shotgun (WGS) entry which is preliminary data.</text>
</comment>
<dbReference type="EMBL" id="SMAA01000026">
    <property type="protein sequence ID" value="TCS75961.1"/>
    <property type="molecule type" value="Genomic_DNA"/>
</dbReference>
<dbReference type="InterPro" id="IPR050221">
    <property type="entry name" value="26S_Proteasome_ATPase"/>
</dbReference>
<evidence type="ECO:0000256" key="1">
    <source>
        <dbReference type="ARBA" id="ARBA00006914"/>
    </source>
</evidence>
<evidence type="ECO:0000256" key="3">
    <source>
        <dbReference type="ARBA" id="ARBA00022840"/>
    </source>
</evidence>
<proteinExistence type="inferred from homology"/>
<protein>
    <submittedName>
        <fullName evidence="5">ATPase family protein associated with various cellular activities (AAA)</fullName>
    </submittedName>
</protein>
<evidence type="ECO:0000259" key="4">
    <source>
        <dbReference type="SMART" id="SM00382"/>
    </source>
</evidence>
<dbReference type="GO" id="GO:0016887">
    <property type="term" value="F:ATP hydrolysis activity"/>
    <property type="evidence" value="ECO:0007669"/>
    <property type="project" value="InterPro"/>
</dbReference>
<dbReference type="SMART" id="SM00382">
    <property type="entry name" value="AAA"/>
    <property type="match status" value="1"/>
</dbReference>
<dbReference type="PANTHER" id="PTHR23073">
    <property type="entry name" value="26S PROTEASOME REGULATORY SUBUNIT"/>
    <property type="match status" value="1"/>
</dbReference>
<sequence>MVKVQAYEYIPKLLRAMFNNDRKSVEAFALLIGKKLKKEDPTVADEVLNILSYANAGSEVTRSINISPIPVDKETRYQLANLEEPIKCAEPVLCESVMSQLNDFLKERNMLEIFLKEDIIPPNSILLSGQPGVGKTYTVKWLSYKLNMPVITLDLANSISSYLGKSGQNIKSLFQYAKEQNVILFLDEIDAIAKRRDDMGDLGELKRLVNVLLKELDDCPFTCIIIGATNYPELLDKAIWRRFDRNIELLMPSEAERVVLIRRTLGNRIESINKEIFNILVKNTKNVSAAVICKMCEHIKRKMILDTKESNEINALKGYFETVFICNKNDKINFCKELKNIMPKISTQKISLITKIPYTSVRRYLKG</sequence>
<dbReference type="Gene3D" id="3.40.50.300">
    <property type="entry name" value="P-loop containing nucleotide triphosphate hydrolases"/>
    <property type="match status" value="1"/>
</dbReference>
<evidence type="ECO:0000256" key="2">
    <source>
        <dbReference type="ARBA" id="ARBA00022741"/>
    </source>
</evidence>
<dbReference type="Proteomes" id="UP000295188">
    <property type="component" value="Unassembled WGS sequence"/>
</dbReference>
<dbReference type="Pfam" id="PF00004">
    <property type="entry name" value="AAA"/>
    <property type="match status" value="1"/>
</dbReference>
<dbReference type="CDD" id="cd19481">
    <property type="entry name" value="RecA-like_protease"/>
    <property type="match status" value="1"/>
</dbReference>
<comment type="similarity">
    <text evidence="1">Belongs to the AAA ATPase family.</text>
</comment>
<dbReference type="SUPFAM" id="SSF52540">
    <property type="entry name" value="P-loop containing nucleoside triphosphate hydrolases"/>
    <property type="match status" value="1"/>
</dbReference>
<dbReference type="AlphaFoldDB" id="A0A4R3K1W3"/>
<dbReference type="InterPro" id="IPR003959">
    <property type="entry name" value="ATPase_AAA_core"/>
</dbReference>
<name>A0A4R3K1W3_9FIRM</name>
<gene>
    <name evidence="5" type="ORF">EDC37_12628</name>
</gene>
<dbReference type="GO" id="GO:0005524">
    <property type="term" value="F:ATP binding"/>
    <property type="evidence" value="ECO:0007669"/>
    <property type="project" value="UniProtKB-KW"/>
</dbReference>
<dbReference type="InterPro" id="IPR003593">
    <property type="entry name" value="AAA+_ATPase"/>
</dbReference>
<accession>A0A4R3K1W3</accession>
<dbReference type="InterPro" id="IPR027417">
    <property type="entry name" value="P-loop_NTPase"/>
</dbReference>
<keyword evidence="6" id="KW-1185">Reference proteome</keyword>
<keyword evidence="2" id="KW-0547">Nucleotide-binding</keyword>
<reference evidence="5 6" key="1">
    <citation type="submission" date="2019-03" db="EMBL/GenBank/DDBJ databases">
        <title>Genomic Encyclopedia of Type Strains, Phase IV (KMG-IV): sequencing the most valuable type-strain genomes for metagenomic binning, comparative biology and taxonomic classification.</title>
        <authorList>
            <person name="Goeker M."/>
        </authorList>
    </citation>
    <scope>NUCLEOTIDE SEQUENCE [LARGE SCALE GENOMIC DNA]</scope>
    <source>
        <strain evidence="5 6">DSM 20467</strain>
    </source>
</reference>